<evidence type="ECO:0000313" key="7">
    <source>
        <dbReference type="EMBL" id="OAD76219.1"/>
    </source>
</evidence>
<dbReference type="Gene3D" id="3.30.1220.10">
    <property type="entry name" value="CobW-like, C-terminal domain"/>
    <property type="match status" value="1"/>
</dbReference>
<dbReference type="GeneID" id="28989048"/>
<gene>
    <name evidence="7" type="ORF">PHYBLDRAFT_109910</name>
</gene>
<dbReference type="RefSeq" id="XP_018294259.1">
    <property type="nucleotide sequence ID" value="XM_018428142.1"/>
</dbReference>
<dbReference type="Pfam" id="PF02492">
    <property type="entry name" value="cobW"/>
    <property type="match status" value="1"/>
</dbReference>
<dbReference type="InterPro" id="IPR027417">
    <property type="entry name" value="P-loop_NTPase"/>
</dbReference>
<dbReference type="InterPro" id="IPR036627">
    <property type="entry name" value="CobW-likC_sf"/>
</dbReference>
<dbReference type="InterPro" id="IPR051316">
    <property type="entry name" value="Zinc-reg_GTPase_activator"/>
</dbReference>
<dbReference type="Gene3D" id="3.40.50.300">
    <property type="entry name" value="P-loop containing nucleotide triphosphate hydrolases"/>
    <property type="match status" value="1"/>
</dbReference>
<name>A0A167NLQ4_PHYB8</name>
<dbReference type="PANTHER" id="PTHR13748">
    <property type="entry name" value="COBW-RELATED"/>
    <property type="match status" value="1"/>
</dbReference>
<dbReference type="EMBL" id="KV440976">
    <property type="protein sequence ID" value="OAD76219.1"/>
    <property type="molecule type" value="Genomic_DNA"/>
</dbReference>
<dbReference type="InterPro" id="IPR011629">
    <property type="entry name" value="CobW-like_C"/>
</dbReference>
<dbReference type="AlphaFoldDB" id="A0A167NLQ4"/>
<keyword evidence="3" id="KW-0143">Chaperone</keyword>
<dbReference type="SMART" id="SM00833">
    <property type="entry name" value="CobW_C"/>
    <property type="match status" value="1"/>
</dbReference>
<dbReference type="SUPFAM" id="SSF90002">
    <property type="entry name" value="Hypothetical protein YjiA, C-terminal domain"/>
    <property type="match status" value="1"/>
</dbReference>
<sequence length="346" mass="38674">MADSRIPVTVLTGFLGSGKTTLLNYILKNSQHGKRVAVIENEFGEVSVDDSLVVDAGQEIFETQNGCLCCKVRGDLIRILHQLIDERKGQFDMVLIETTGMADPGPVAQSFFADERIQDAFRIDAIVTMVDAKHIALSLGDTEEGATVEKREEAYQQIAFADVVLLNKTDLITQTELETLEKRIKRINDVPIIPSVYGKVDLNNILAIGGFDLDRVLEREPAFLNTKSDDHSHKPHVGIHQGEITSVGICEVGEVDYDLLNRWIQSVLASMGKDIYRMKGILNVHGEEDRYVFQGVHMMIDGQQDRAWRADEDRTNKLVFIGKNLNRTALISSFQKCLVKDTSITL</sequence>
<proteinExistence type="inferred from homology"/>
<evidence type="ECO:0000256" key="2">
    <source>
        <dbReference type="ARBA" id="ARBA00022801"/>
    </source>
</evidence>
<dbReference type="GO" id="GO:0016787">
    <property type="term" value="F:hydrolase activity"/>
    <property type="evidence" value="ECO:0007669"/>
    <property type="project" value="UniProtKB-KW"/>
</dbReference>
<protein>
    <recommendedName>
        <fullName evidence="6">CobW C-terminal domain-containing protein</fullName>
    </recommendedName>
</protein>
<keyword evidence="1" id="KW-0547">Nucleotide-binding</keyword>
<dbReference type="GO" id="GO:0005737">
    <property type="term" value="C:cytoplasm"/>
    <property type="evidence" value="ECO:0007669"/>
    <property type="project" value="TreeGrafter"/>
</dbReference>
<feature type="domain" description="CobW C-terminal" evidence="6">
    <location>
        <begin position="244"/>
        <end position="338"/>
    </location>
</feature>
<dbReference type="GO" id="GO:0000166">
    <property type="term" value="F:nucleotide binding"/>
    <property type="evidence" value="ECO:0007669"/>
    <property type="project" value="UniProtKB-KW"/>
</dbReference>
<dbReference type="InterPro" id="IPR003495">
    <property type="entry name" value="CobW/HypB/UreG_nucleotide-bd"/>
</dbReference>
<dbReference type="Pfam" id="PF07683">
    <property type="entry name" value="CobW_C"/>
    <property type="match status" value="1"/>
</dbReference>
<keyword evidence="8" id="KW-1185">Reference proteome</keyword>
<comment type="similarity">
    <text evidence="4">Belongs to the SIMIBI class G3E GTPase family. ZNG1 subfamily.</text>
</comment>
<dbReference type="OrthoDB" id="258627at2759"/>
<dbReference type="SUPFAM" id="SSF52540">
    <property type="entry name" value="P-loop containing nucleoside triphosphate hydrolases"/>
    <property type="match status" value="1"/>
</dbReference>
<keyword evidence="2" id="KW-0378">Hydrolase</keyword>
<evidence type="ECO:0000256" key="1">
    <source>
        <dbReference type="ARBA" id="ARBA00022741"/>
    </source>
</evidence>
<reference evidence="8" key="1">
    <citation type="submission" date="2015-06" db="EMBL/GenBank/DDBJ databases">
        <title>Expansion of signal transduction pathways in fungi by whole-genome duplication.</title>
        <authorList>
            <consortium name="DOE Joint Genome Institute"/>
            <person name="Corrochano L.M."/>
            <person name="Kuo A."/>
            <person name="Marcet-Houben M."/>
            <person name="Polaino S."/>
            <person name="Salamov A."/>
            <person name="Villalobos J.M."/>
            <person name="Alvarez M.I."/>
            <person name="Avalos J."/>
            <person name="Benito E.P."/>
            <person name="Benoit I."/>
            <person name="Burger G."/>
            <person name="Camino L.P."/>
            <person name="Canovas D."/>
            <person name="Cerda-Olmedo E."/>
            <person name="Cheng J.-F."/>
            <person name="Dominguez A."/>
            <person name="Elias M."/>
            <person name="Eslava A.P."/>
            <person name="Glaser F."/>
            <person name="Grimwood J."/>
            <person name="Gutierrez G."/>
            <person name="Heitman J."/>
            <person name="Henrissat B."/>
            <person name="Iturriaga E.A."/>
            <person name="Lang B.F."/>
            <person name="Lavin J.L."/>
            <person name="Lee S."/>
            <person name="Li W."/>
            <person name="Lindquist E."/>
            <person name="Lopez-Garcia S."/>
            <person name="Luque E.M."/>
            <person name="Marcos A.T."/>
            <person name="Martin J."/>
            <person name="McCluskey K."/>
            <person name="Medina H.R."/>
            <person name="Miralles-Duran A."/>
            <person name="Miyazaki A."/>
            <person name="Munoz-Torres E."/>
            <person name="Oguiza J.A."/>
            <person name="Ohm R."/>
            <person name="Olmedo M."/>
            <person name="Orejas M."/>
            <person name="Ortiz-Castellanos L."/>
            <person name="Pisabarro A.G."/>
            <person name="Rodriguez-Romero J."/>
            <person name="Ruiz-Herrera J."/>
            <person name="Ruiz-Vazquez R."/>
            <person name="Sanz C."/>
            <person name="Schackwitz W."/>
            <person name="Schmutz J."/>
            <person name="Shahriari M."/>
            <person name="Shelest E."/>
            <person name="Silva-Franco F."/>
            <person name="Soanes D."/>
            <person name="Syed K."/>
            <person name="Tagua V.G."/>
            <person name="Talbot N.J."/>
            <person name="Thon M."/>
            <person name="De vries R.P."/>
            <person name="Wiebenga A."/>
            <person name="Yadav J.S."/>
            <person name="Braun E.L."/>
            <person name="Baker S."/>
            <person name="Garre V."/>
            <person name="Horwitz B."/>
            <person name="Torres-Martinez S."/>
            <person name="Idnurm A."/>
            <person name="Herrera-Estrella A."/>
            <person name="Gabaldon T."/>
            <person name="Grigoriev I.V."/>
        </authorList>
    </citation>
    <scope>NUCLEOTIDE SEQUENCE [LARGE SCALE GENOMIC DNA]</scope>
    <source>
        <strain evidence="8">NRRL 1555(-)</strain>
    </source>
</reference>
<evidence type="ECO:0000313" key="8">
    <source>
        <dbReference type="Proteomes" id="UP000077315"/>
    </source>
</evidence>
<dbReference type="STRING" id="763407.A0A167NLQ4"/>
<comment type="catalytic activity">
    <reaction evidence="5">
        <text>GTP + H2O = GDP + phosphate + H(+)</text>
        <dbReference type="Rhea" id="RHEA:19669"/>
        <dbReference type="ChEBI" id="CHEBI:15377"/>
        <dbReference type="ChEBI" id="CHEBI:15378"/>
        <dbReference type="ChEBI" id="CHEBI:37565"/>
        <dbReference type="ChEBI" id="CHEBI:43474"/>
        <dbReference type="ChEBI" id="CHEBI:58189"/>
    </reaction>
    <physiologicalReaction direction="left-to-right" evidence="5">
        <dbReference type="Rhea" id="RHEA:19670"/>
    </physiologicalReaction>
</comment>
<dbReference type="CDD" id="cd03112">
    <property type="entry name" value="CobW-like"/>
    <property type="match status" value="1"/>
</dbReference>
<evidence type="ECO:0000256" key="3">
    <source>
        <dbReference type="ARBA" id="ARBA00023186"/>
    </source>
</evidence>
<evidence type="ECO:0000256" key="4">
    <source>
        <dbReference type="ARBA" id="ARBA00034320"/>
    </source>
</evidence>
<dbReference type="VEuPathDB" id="FungiDB:PHYBLDRAFT_109910"/>
<dbReference type="PANTHER" id="PTHR13748:SF62">
    <property type="entry name" value="COBW DOMAIN-CONTAINING PROTEIN"/>
    <property type="match status" value="1"/>
</dbReference>
<organism evidence="7 8">
    <name type="scientific">Phycomyces blakesleeanus (strain ATCC 8743b / DSM 1359 / FGSC 10004 / NBRC 33097 / NRRL 1555)</name>
    <dbReference type="NCBI Taxonomy" id="763407"/>
    <lineage>
        <taxon>Eukaryota</taxon>
        <taxon>Fungi</taxon>
        <taxon>Fungi incertae sedis</taxon>
        <taxon>Mucoromycota</taxon>
        <taxon>Mucoromycotina</taxon>
        <taxon>Mucoromycetes</taxon>
        <taxon>Mucorales</taxon>
        <taxon>Phycomycetaceae</taxon>
        <taxon>Phycomyces</taxon>
    </lineage>
</organism>
<evidence type="ECO:0000256" key="5">
    <source>
        <dbReference type="ARBA" id="ARBA00049117"/>
    </source>
</evidence>
<dbReference type="InParanoid" id="A0A167NLQ4"/>
<evidence type="ECO:0000259" key="6">
    <source>
        <dbReference type="SMART" id="SM00833"/>
    </source>
</evidence>
<dbReference type="Proteomes" id="UP000077315">
    <property type="component" value="Unassembled WGS sequence"/>
</dbReference>
<accession>A0A167NLQ4</accession>